<dbReference type="InterPro" id="IPR009060">
    <property type="entry name" value="UBA-like_sf"/>
</dbReference>
<feature type="domain" description="UBA" evidence="1">
    <location>
        <begin position="188"/>
        <end position="226"/>
    </location>
</feature>
<proteinExistence type="predicted"/>
<dbReference type="OrthoDB" id="267397at2759"/>
<reference evidence="2 3" key="2">
    <citation type="submission" date="2014-03" db="EMBL/GenBank/DDBJ databases">
        <title>The Genome Sequence of Anncaliia algerae insect isolate PRA339.</title>
        <authorList>
            <consortium name="The Broad Institute Genome Sequencing Platform"/>
            <consortium name="The Broad Institute Genome Sequencing Center for Infectious Disease"/>
            <person name="Cuomo C."/>
            <person name="Becnel J."/>
            <person name="Sanscrainte N."/>
            <person name="Walker B."/>
            <person name="Young S.K."/>
            <person name="Zeng Q."/>
            <person name="Gargeya S."/>
            <person name="Fitzgerald M."/>
            <person name="Haas B."/>
            <person name="Abouelleil A."/>
            <person name="Alvarado L."/>
            <person name="Arachchi H.M."/>
            <person name="Berlin A.M."/>
            <person name="Chapman S.B."/>
            <person name="Dewar J."/>
            <person name="Goldberg J."/>
            <person name="Griggs A."/>
            <person name="Gujja S."/>
            <person name="Hansen M."/>
            <person name="Howarth C."/>
            <person name="Imamovic A."/>
            <person name="Larimer J."/>
            <person name="McCowan C."/>
            <person name="Murphy C."/>
            <person name="Neiman D."/>
            <person name="Pearson M."/>
            <person name="Priest M."/>
            <person name="Roberts A."/>
            <person name="Saif S."/>
            <person name="Shea T."/>
            <person name="Sisk P."/>
            <person name="Sykes S."/>
            <person name="Wortman J."/>
            <person name="Nusbaum C."/>
            <person name="Birren B."/>
        </authorList>
    </citation>
    <scope>NUCLEOTIDE SEQUENCE [LARGE SCALE GENOMIC DNA]</scope>
    <source>
        <strain evidence="2 3">PRA339</strain>
    </source>
</reference>
<dbReference type="InterPro" id="IPR015940">
    <property type="entry name" value="UBA"/>
</dbReference>
<sequence>KYKNKIIKVKIDEKTKANDLFPIIEKELHINKGSYVLRYLEKSFNDKVVLKSVVDEDTPIDIIERIEESKQKETSPFGFLEKEINKNSELRQIIQSENFMEEMGKLSNDTNYYNQQAKNADIAMSRLETLPGGINLMNSMVNDISNPLNKLMDQNKNVGNLRGENISDILSEPIPSANNSSVNYLLIYREQLSQLKRIGFNDMRKNLEALKKCEGDLVETVEILTQRKSNRKDL</sequence>
<dbReference type="VEuPathDB" id="MicrosporidiaDB:H312_03176"/>
<dbReference type="SMART" id="SM00165">
    <property type="entry name" value="UBA"/>
    <property type="match status" value="1"/>
</dbReference>
<dbReference type="Pfam" id="PF23195">
    <property type="entry name" value="UBQLN1"/>
    <property type="match status" value="1"/>
</dbReference>
<name>A0A059EWZ7_9MICR</name>
<keyword evidence="3" id="KW-1185">Reference proteome</keyword>
<reference evidence="3" key="1">
    <citation type="submission" date="2013-02" db="EMBL/GenBank/DDBJ databases">
        <authorList>
            <consortium name="The Broad Institute Genome Sequencing Platform"/>
            <person name="Cuomo C."/>
            <person name="Becnel J."/>
            <person name="Sanscrainte N."/>
            <person name="Walker B."/>
            <person name="Young S.K."/>
            <person name="Zeng Q."/>
            <person name="Gargeya S."/>
            <person name="Fitzgerald M."/>
            <person name="Haas B."/>
            <person name="Abouelleil A."/>
            <person name="Alvarado L."/>
            <person name="Arachchi H.M."/>
            <person name="Berlin A.M."/>
            <person name="Chapman S.B."/>
            <person name="Dewar J."/>
            <person name="Goldberg J."/>
            <person name="Griggs A."/>
            <person name="Gujja S."/>
            <person name="Hansen M."/>
            <person name="Howarth C."/>
            <person name="Imamovic A."/>
            <person name="Larimer J."/>
            <person name="McCowan C."/>
            <person name="Murphy C."/>
            <person name="Neiman D."/>
            <person name="Pearson M."/>
            <person name="Priest M."/>
            <person name="Roberts A."/>
            <person name="Saif S."/>
            <person name="Shea T."/>
            <person name="Sisk P."/>
            <person name="Sykes S."/>
            <person name="Wortman J."/>
            <person name="Nusbaum C."/>
            <person name="Birren B."/>
        </authorList>
    </citation>
    <scope>NUCLEOTIDE SEQUENCE [LARGE SCALE GENOMIC DNA]</scope>
    <source>
        <strain evidence="3">PRA339</strain>
    </source>
</reference>
<evidence type="ECO:0000313" key="2">
    <source>
        <dbReference type="EMBL" id="KCZ79435.1"/>
    </source>
</evidence>
<dbReference type="AlphaFoldDB" id="A0A059EWZ7"/>
<accession>A0A059EWZ7</accession>
<evidence type="ECO:0000259" key="1">
    <source>
        <dbReference type="SMART" id="SM00165"/>
    </source>
</evidence>
<dbReference type="STRING" id="1288291.A0A059EWZ7"/>
<dbReference type="HOGENOM" id="CLU_088310_0_0_1"/>
<evidence type="ECO:0000313" key="3">
    <source>
        <dbReference type="Proteomes" id="UP000030655"/>
    </source>
</evidence>
<dbReference type="SUPFAM" id="SSF46934">
    <property type="entry name" value="UBA-like"/>
    <property type="match status" value="1"/>
</dbReference>
<dbReference type="Gene3D" id="1.10.8.10">
    <property type="entry name" value="DNA helicase RuvA subunit, C-terminal domain"/>
    <property type="match status" value="1"/>
</dbReference>
<protein>
    <recommendedName>
        <fullName evidence="1">UBA domain-containing protein</fullName>
    </recommendedName>
</protein>
<dbReference type="EMBL" id="KK365277">
    <property type="protein sequence ID" value="KCZ79435.1"/>
    <property type="molecule type" value="Genomic_DNA"/>
</dbReference>
<organism evidence="2 3">
    <name type="scientific">Anncaliia algerae PRA339</name>
    <dbReference type="NCBI Taxonomy" id="1288291"/>
    <lineage>
        <taxon>Eukaryota</taxon>
        <taxon>Fungi</taxon>
        <taxon>Fungi incertae sedis</taxon>
        <taxon>Microsporidia</taxon>
        <taxon>Tubulinosematoidea</taxon>
        <taxon>Tubulinosematidae</taxon>
        <taxon>Anncaliia</taxon>
    </lineage>
</organism>
<dbReference type="Proteomes" id="UP000030655">
    <property type="component" value="Unassembled WGS sequence"/>
</dbReference>
<gene>
    <name evidence="2" type="ORF">H312_03176</name>
</gene>
<feature type="non-terminal residue" evidence="2">
    <location>
        <position position="1"/>
    </location>
</feature>